<evidence type="ECO:0000313" key="1">
    <source>
        <dbReference type="EMBL" id="AFU98515.1"/>
    </source>
</evidence>
<proteinExistence type="predicted"/>
<sequence>MEPVYSKDTVDKAIRDMEVQAVNFGYRFIGDAKVRQAYMRQTKQFSRELIASVESGAITPKQAATTANQMRNELMEFARVRSSDIGRAKAKALKARGLNLDDLMNKYANSLFKKPFRLLNGAEKDRVFIEIVESAGRARPKVNAQAARLGVAGKALWVLAAGIAIYNISVADNKWKATGREAANLGGGFAGGAAGGALAGIWFGPVGVAVGVVIGGVIGAISADQVYVEIAGPDGEFAKQFIPRFTNLVSTDESGMASALVTECSYELDKVLAVFQQLNDKYHTDADDIALLYTNKVRSLSIGSPLSVAFRAHGALRRYLAELMDAGWTTQEEKDCVNYLRSFG</sequence>
<dbReference type="Proteomes" id="UP000000466">
    <property type="component" value="Chromosome"/>
</dbReference>
<dbReference type="OrthoDB" id="7057109at2"/>
<organism evidence="1 2">
    <name type="scientific">Simiduia agarivorans (strain DSM 21679 / JCM 13881 / BCRC 17597 / SA1)</name>
    <dbReference type="NCBI Taxonomy" id="1117647"/>
    <lineage>
        <taxon>Bacteria</taxon>
        <taxon>Pseudomonadati</taxon>
        <taxon>Pseudomonadota</taxon>
        <taxon>Gammaproteobacteria</taxon>
        <taxon>Cellvibrionales</taxon>
        <taxon>Cellvibrionaceae</taxon>
        <taxon>Simiduia</taxon>
    </lineage>
</organism>
<dbReference type="RefSeq" id="WP_015046688.1">
    <property type="nucleotide sequence ID" value="NC_018868.3"/>
</dbReference>
<gene>
    <name evidence="1" type="ordered locus">M5M_06600</name>
</gene>
<dbReference type="EMBL" id="CP003746">
    <property type="protein sequence ID" value="AFU98515.1"/>
    <property type="molecule type" value="Genomic_DNA"/>
</dbReference>
<dbReference type="STRING" id="1117647.M5M_06600"/>
<keyword evidence="2" id="KW-1185">Reference proteome</keyword>
<evidence type="ECO:0000313" key="2">
    <source>
        <dbReference type="Proteomes" id="UP000000466"/>
    </source>
</evidence>
<protein>
    <submittedName>
        <fullName evidence="1">Uncharacterized protein</fullName>
    </submittedName>
</protein>
<accession>K4KJV9</accession>
<dbReference type="eggNOG" id="ENOG502Z82Y">
    <property type="taxonomic scope" value="Bacteria"/>
</dbReference>
<dbReference type="HOGENOM" id="CLU_811030_0_0_6"/>
<name>K4KJV9_SIMAS</name>
<dbReference type="KEGG" id="saga:M5M_06600"/>
<reference evidence="1 2" key="1">
    <citation type="journal article" date="2013" name="Genome Announc.">
        <title>Complete genome sequence of Simiduia agarivorans SA1(T), a marine bacterium able to degrade a variety of polysaccharides.</title>
        <authorList>
            <person name="Lin S.Y."/>
            <person name="Shieh W.Y."/>
            <person name="Chen J.S."/>
            <person name="Tang S.L."/>
        </authorList>
    </citation>
    <scope>NUCLEOTIDE SEQUENCE [LARGE SCALE GENOMIC DNA]</scope>
    <source>
        <strain evidence="2">DSM 21679 / JCM 13881 / BCRC 17597 / SA1</strain>
    </source>
</reference>
<dbReference type="AlphaFoldDB" id="K4KJV9"/>